<keyword evidence="2" id="KW-1185">Reference proteome</keyword>
<organism evidence="1 2">
    <name type="scientific">Mesoterricola silvestris</name>
    <dbReference type="NCBI Taxonomy" id="2927979"/>
    <lineage>
        <taxon>Bacteria</taxon>
        <taxon>Pseudomonadati</taxon>
        <taxon>Acidobacteriota</taxon>
        <taxon>Holophagae</taxon>
        <taxon>Holophagales</taxon>
        <taxon>Holophagaceae</taxon>
        <taxon>Mesoterricola</taxon>
    </lineage>
</organism>
<gene>
    <name evidence="1" type="ORF">METEAL_01330</name>
</gene>
<name>A0AA48GHB9_9BACT</name>
<dbReference type="AlphaFoldDB" id="A0AA48GHB9"/>
<evidence type="ECO:0000313" key="2">
    <source>
        <dbReference type="Proteomes" id="UP001238179"/>
    </source>
</evidence>
<reference evidence="2" key="1">
    <citation type="journal article" date="2023" name="Int. J. Syst. Evol. Microbiol.">
        <title>Mesoterricola silvestris gen. nov., sp. nov., Mesoterricola sediminis sp. nov., Geothrix oryzae sp. nov., Geothrix edaphica sp. nov., Geothrix rubra sp. nov., and Geothrix limicola sp. nov., six novel members of Acidobacteriota isolated from soils.</title>
        <authorList>
            <person name="Itoh H."/>
            <person name="Sugisawa Y."/>
            <person name="Mise K."/>
            <person name="Xu Z."/>
            <person name="Kuniyasu M."/>
            <person name="Ushijima N."/>
            <person name="Kawano K."/>
            <person name="Kobayashi E."/>
            <person name="Shiratori Y."/>
            <person name="Masuda Y."/>
            <person name="Senoo K."/>
        </authorList>
    </citation>
    <scope>NUCLEOTIDE SEQUENCE [LARGE SCALE GENOMIC DNA]</scope>
    <source>
        <strain evidence="2">W79</strain>
    </source>
</reference>
<dbReference type="KEGG" id="msil:METEAL_01330"/>
<dbReference type="RefSeq" id="WP_316413856.1">
    <property type="nucleotide sequence ID" value="NZ_AP027080.1"/>
</dbReference>
<protein>
    <submittedName>
        <fullName evidence="1">Uncharacterized protein</fullName>
    </submittedName>
</protein>
<dbReference type="EMBL" id="AP027080">
    <property type="protein sequence ID" value="BDU70959.1"/>
    <property type="molecule type" value="Genomic_DNA"/>
</dbReference>
<evidence type="ECO:0000313" key="1">
    <source>
        <dbReference type="EMBL" id="BDU70959.1"/>
    </source>
</evidence>
<proteinExistence type="predicted"/>
<dbReference type="Proteomes" id="UP001238179">
    <property type="component" value="Chromosome"/>
</dbReference>
<sequence length="349" mass="37267">MRSLDHRFSAIRARLDGALASTACLDTIAQRARELPDHWINQFGFECRLGDPDPALDFAVALMRREGVEALAALGSNHPGPEAEALRRLAEAWADPRSLLGAGVPVVWLEFDLAKSLGPTGVPSLFLGLGSRDTELETGLEGLLALRGAPLCPAVSASLSACFARLPPGTRVPFLGLLLSRPDAAIRVCVNRLPLDGVLPYLKALGWPGDSGRLRTLLDLALGPFDQVLLAFDLDAKGSLGERIGIECYAARTGWLSTRAFWSRTLDRLTDQGLCLPAKRDGVMAYGGFTRMDAAGAGLLPGRGPLLALMGTVNHLKLVLEPTGRVEAKAYLCVHDCAPAPPDEWGPEP</sequence>
<accession>A0AA48GHB9</accession>